<dbReference type="SUPFAM" id="SSF49493">
    <property type="entry name" value="HSP40/DnaJ peptide-binding domain"/>
    <property type="match status" value="1"/>
</dbReference>
<dbReference type="GO" id="GO:0003677">
    <property type="term" value="F:DNA binding"/>
    <property type="evidence" value="ECO:0007669"/>
    <property type="project" value="UniProtKB-KW"/>
</dbReference>
<evidence type="ECO:0000313" key="3">
    <source>
        <dbReference type="EMBL" id="SNY68580.1"/>
    </source>
</evidence>
<dbReference type="InterPro" id="IPR001623">
    <property type="entry name" value="DnaJ_domain"/>
</dbReference>
<dbReference type="PANTHER" id="PTHR43096:SF52">
    <property type="entry name" value="DNAJ HOMOLOG 1, MITOCHONDRIAL-RELATED"/>
    <property type="match status" value="1"/>
</dbReference>
<evidence type="ECO:0000313" key="4">
    <source>
        <dbReference type="Proteomes" id="UP000219612"/>
    </source>
</evidence>
<dbReference type="Gene3D" id="2.60.260.20">
    <property type="entry name" value="Urease metallochaperone UreE, N-terminal domain"/>
    <property type="match status" value="1"/>
</dbReference>
<feature type="domain" description="J" evidence="2">
    <location>
        <begin position="7"/>
        <end position="71"/>
    </location>
</feature>
<evidence type="ECO:0000256" key="1">
    <source>
        <dbReference type="ARBA" id="ARBA00023186"/>
    </source>
</evidence>
<dbReference type="CDD" id="cd06257">
    <property type="entry name" value="DnaJ"/>
    <property type="match status" value="1"/>
</dbReference>
<keyword evidence="3" id="KW-0238">DNA-binding</keyword>
<dbReference type="AlphaFoldDB" id="A0A285K7M0"/>
<name>A0A285K7M0_9ACTN</name>
<dbReference type="SMART" id="SM00271">
    <property type="entry name" value="DnaJ"/>
    <property type="match status" value="1"/>
</dbReference>
<dbReference type="Pfam" id="PF01556">
    <property type="entry name" value="DnaJ_C"/>
    <property type="match status" value="1"/>
</dbReference>
<keyword evidence="1" id="KW-0143">Chaperone</keyword>
<dbReference type="GO" id="GO:0005737">
    <property type="term" value="C:cytoplasm"/>
    <property type="evidence" value="ECO:0007669"/>
    <property type="project" value="TreeGrafter"/>
</dbReference>
<dbReference type="InterPro" id="IPR018253">
    <property type="entry name" value="DnaJ_domain_CS"/>
</dbReference>
<keyword evidence="4" id="KW-1185">Reference proteome</keyword>
<proteinExistence type="predicted"/>
<dbReference type="PROSITE" id="PS00636">
    <property type="entry name" value="DNAJ_1"/>
    <property type="match status" value="1"/>
</dbReference>
<evidence type="ECO:0000259" key="2">
    <source>
        <dbReference type="PROSITE" id="PS50076"/>
    </source>
</evidence>
<protein>
    <submittedName>
        <fullName evidence="3">Curved DNA-binding protein</fullName>
    </submittedName>
</protein>
<dbReference type="EMBL" id="OBDY01000033">
    <property type="protein sequence ID" value="SNY68580.1"/>
    <property type="molecule type" value="Genomic_DNA"/>
</dbReference>
<dbReference type="InterPro" id="IPR036869">
    <property type="entry name" value="J_dom_sf"/>
</dbReference>
<dbReference type="SUPFAM" id="SSF46565">
    <property type="entry name" value="Chaperone J-domain"/>
    <property type="match status" value="1"/>
</dbReference>
<dbReference type="Proteomes" id="UP000219612">
    <property type="component" value="Unassembled WGS sequence"/>
</dbReference>
<reference evidence="3 4" key="1">
    <citation type="submission" date="2017-09" db="EMBL/GenBank/DDBJ databases">
        <authorList>
            <person name="Ehlers B."/>
            <person name="Leendertz F.H."/>
        </authorList>
    </citation>
    <scope>NUCLEOTIDE SEQUENCE [LARGE SCALE GENOMIC DNA]</scope>
    <source>
        <strain evidence="3 4">CGMCC 4.6857</strain>
    </source>
</reference>
<dbReference type="PRINTS" id="PR00625">
    <property type="entry name" value="JDOMAIN"/>
</dbReference>
<dbReference type="Pfam" id="PF00226">
    <property type="entry name" value="DnaJ"/>
    <property type="match status" value="1"/>
</dbReference>
<dbReference type="GO" id="GO:0042026">
    <property type="term" value="P:protein refolding"/>
    <property type="evidence" value="ECO:0007669"/>
    <property type="project" value="TreeGrafter"/>
</dbReference>
<dbReference type="Gene3D" id="1.10.287.110">
    <property type="entry name" value="DnaJ domain"/>
    <property type="match status" value="1"/>
</dbReference>
<dbReference type="CDD" id="cd10747">
    <property type="entry name" value="DnaJ_C"/>
    <property type="match status" value="1"/>
</dbReference>
<gene>
    <name evidence="3" type="ORF">SAMN05421748_13361</name>
</gene>
<dbReference type="InterPro" id="IPR002939">
    <property type="entry name" value="DnaJ_C"/>
</dbReference>
<dbReference type="PANTHER" id="PTHR43096">
    <property type="entry name" value="DNAJ HOMOLOG 1, MITOCHONDRIAL-RELATED"/>
    <property type="match status" value="1"/>
</dbReference>
<accession>A0A285K7M0</accession>
<dbReference type="RefSeq" id="WP_097327959.1">
    <property type="nucleotide sequence ID" value="NZ_OBDY01000033.1"/>
</dbReference>
<dbReference type="OrthoDB" id="9779889at2"/>
<organism evidence="3 4">
    <name type="scientific">Paractinoplanes atraurantiacus</name>
    <dbReference type="NCBI Taxonomy" id="1036182"/>
    <lineage>
        <taxon>Bacteria</taxon>
        <taxon>Bacillati</taxon>
        <taxon>Actinomycetota</taxon>
        <taxon>Actinomycetes</taxon>
        <taxon>Micromonosporales</taxon>
        <taxon>Micromonosporaceae</taxon>
        <taxon>Paractinoplanes</taxon>
    </lineage>
</organism>
<dbReference type="InterPro" id="IPR008971">
    <property type="entry name" value="HSP40/DnaJ_pept-bd"/>
</dbReference>
<dbReference type="PROSITE" id="PS50076">
    <property type="entry name" value="DNAJ_2"/>
    <property type="match status" value="1"/>
</dbReference>
<dbReference type="GO" id="GO:0051082">
    <property type="term" value="F:unfolded protein binding"/>
    <property type="evidence" value="ECO:0007669"/>
    <property type="project" value="InterPro"/>
</dbReference>
<sequence>MQTKTRDYYEVLGVAKSATQAEIQRAYRALARRFHPDLNSETGAETRFKQITEAYNILSDERKRAMYDLDRGLGVSTGSAQFGWGARMPRFDAGVQVLEISIEEAYAGGRHPLTLEFGTAVRVVEVDLPPGVVDGRRVPLPGTDMSVTVRVAPHPRYRLQGRDVYVDLPLAPWEAALGATVPVDTPSGPAQVQVPAGLSSGRRARLRGRGLPNPDGVDGDLYAEIRIVMPPKLSASDRRRWQKLASSSDFDPRGV</sequence>